<dbReference type="InterPro" id="IPR021109">
    <property type="entry name" value="Peptidase_aspartic_dom_sf"/>
</dbReference>
<reference evidence="3" key="1">
    <citation type="submission" date="2025-08" db="UniProtKB">
        <authorList>
            <consortium name="RefSeq"/>
        </authorList>
    </citation>
    <scope>IDENTIFICATION</scope>
</reference>
<feature type="compositionally biased region" description="Basic and acidic residues" evidence="1">
    <location>
        <begin position="273"/>
        <end position="296"/>
    </location>
</feature>
<feature type="region of interest" description="Disordered" evidence="1">
    <location>
        <begin position="175"/>
        <end position="204"/>
    </location>
</feature>
<gene>
    <name evidence="3" type="primary">LOC103514634</name>
</gene>
<evidence type="ECO:0000313" key="2">
    <source>
        <dbReference type="Proteomes" id="UP000079169"/>
    </source>
</evidence>
<organism evidence="2 3">
    <name type="scientific">Diaphorina citri</name>
    <name type="common">Asian citrus psyllid</name>
    <dbReference type="NCBI Taxonomy" id="121845"/>
    <lineage>
        <taxon>Eukaryota</taxon>
        <taxon>Metazoa</taxon>
        <taxon>Ecdysozoa</taxon>
        <taxon>Arthropoda</taxon>
        <taxon>Hexapoda</taxon>
        <taxon>Insecta</taxon>
        <taxon>Pterygota</taxon>
        <taxon>Neoptera</taxon>
        <taxon>Paraneoptera</taxon>
        <taxon>Hemiptera</taxon>
        <taxon>Sternorrhyncha</taxon>
        <taxon>Psylloidea</taxon>
        <taxon>Psyllidae</taxon>
        <taxon>Diaphorininae</taxon>
        <taxon>Diaphorina</taxon>
    </lineage>
</organism>
<feature type="region of interest" description="Disordered" evidence="1">
    <location>
        <begin position="267"/>
        <end position="387"/>
    </location>
</feature>
<protein>
    <submittedName>
        <fullName evidence="3">Uncharacterized protein LOC103514634</fullName>
    </submittedName>
</protein>
<proteinExistence type="predicted"/>
<dbReference type="Proteomes" id="UP000079169">
    <property type="component" value="Unplaced"/>
</dbReference>
<name>A0A3Q0J4B9_DIACI</name>
<feature type="non-terminal residue" evidence="3">
    <location>
        <position position="1"/>
    </location>
</feature>
<feature type="compositionally biased region" description="Basic and acidic residues" evidence="1">
    <location>
        <begin position="304"/>
        <end position="340"/>
    </location>
</feature>
<dbReference type="AlphaFoldDB" id="A0A3Q0J4B9"/>
<dbReference type="Gene3D" id="2.40.70.10">
    <property type="entry name" value="Acid Proteases"/>
    <property type="match status" value="1"/>
</dbReference>
<evidence type="ECO:0000313" key="3">
    <source>
        <dbReference type="RefSeq" id="XP_026683349.1"/>
    </source>
</evidence>
<accession>A0A3Q0J4B9</accession>
<dbReference type="Pfam" id="PF16009">
    <property type="entry name" value="DUF4779"/>
    <property type="match status" value="1"/>
</dbReference>
<feature type="compositionally biased region" description="Basic and acidic residues" evidence="1">
    <location>
        <begin position="353"/>
        <end position="362"/>
    </location>
</feature>
<evidence type="ECO:0000256" key="1">
    <source>
        <dbReference type="SAM" id="MobiDB-lite"/>
    </source>
</evidence>
<dbReference type="RefSeq" id="XP_026683349.1">
    <property type="nucleotide sequence ID" value="XM_026827548.1"/>
</dbReference>
<feature type="region of interest" description="Disordered" evidence="1">
    <location>
        <begin position="120"/>
        <end position="142"/>
    </location>
</feature>
<keyword evidence="2" id="KW-1185">Reference proteome</keyword>
<feature type="region of interest" description="Disordered" evidence="1">
    <location>
        <begin position="54"/>
        <end position="90"/>
    </location>
</feature>
<feature type="compositionally biased region" description="Polar residues" evidence="1">
    <location>
        <begin position="54"/>
        <end position="66"/>
    </location>
</feature>
<dbReference type="GeneID" id="103514634"/>
<dbReference type="InterPro" id="IPR031959">
    <property type="entry name" value="DUF4779"/>
</dbReference>
<dbReference type="KEGG" id="dci:103514634"/>
<dbReference type="STRING" id="121845.A0A3Q0J4B9"/>
<dbReference type="PaxDb" id="121845-A0A3Q0J4B9"/>
<sequence length="502" mass="56612">VYVIDNIQFTDIILGIDFLMAHKVHIDFENKSIIAQDNKGTPITLSQHIVPTNSNPLTQASSSTKPSFLHQEGETLVRNEPSVPPESNQESNDLLVPLALKTLPLFADFKLNPVALAPQLDDSEEDASPLRSHGNTDKPEDEITYTYTQEPIRFEYVSHSADDDGFEELLKKLHEDNNDGSDDTPGGHLEEVYKPPKSSGKPLYESGRTFEGFDQGSPSIDLKLDTKSGLSKSFIAPIFELPSSYDSSFDRHTAPVKYTLKKKPKYTAPVLSDSHHEDDHDHDHIPDHGEDHHGFDKGGGGSYDSEHHNEHGHSHDKGYKDYNEYDTKEKSKYGKEEDKGFYNGKDGHKKHHYNEGDKYGEHHNKKKGVKGSKYGSSGYHKKGHKTNGYHNIFHKDEFKKEHKFYDDAKKEGFFDKYGNYHRKHGTKGGGKHDTGFHESGYDAAHQGKDGLYDKGFATQAHKGHDSKSGHSSGFSDFEDLDKKFGHDEEKKYGYSDALEKKY</sequence>